<evidence type="ECO:0000313" key="1">
    <source>
        <dbReference type="EMBL" id="ABQ29148.1"/>
    </source>
</evidence>
<proteinExistence type="predicted"/>
<keyword evidence="2" id="KW-1185">Reference proteome</keyword>
<dbReference type="EMBL" id="CP000691">
    <property type="protein sequence ID" value="ABQ29148.1"/>
    <property type="molecule type" value="Genomic_DNA"/>
</dbReference>
<keyword evidence="1" id="KW-0614">Plasmid</keyword>
<gene>
    <name evidence="1" type="ordered locus">Acry_3548</name>
</gene>
<accession>A5FU66</accession>
<dbReference type="Gene3D" id="2.60.120.620">
    <property type="entry name" value="q2cbj1_9rhob like domain"/>
    <property type="match status" value="1"/>
</dbReference>
<sequence length="225" mass="25655">MQYPPVPAVEDIAQHFMRAVRQSERGDWPYRHWKLRDVLPLDVCTGILTLPIAPPMLGLTDGTRNTYNDSRCFITPALRRKYPGCEALAQALQRPDVAALMAEICDIQANGSYLRMEYIQDLDGAWLEPHRDIKEKLFSMVIYLFLGPDAAEWGTDIYDADKRWVGQSSGEFNSGTIFIAGPATWHGFDPRPIVGVRRLMEINYVSADWRDRQQLAMPEAAIQVW</sequence>
<protein>
    <recommendedName>
        <fullName evidence="3">2OG-Fe(II) oxygenase</fullName>
    </recommendedName>
</protein>
<reference evidence="1 2" key="1">
    <citation type="submission" date="2007-05" db="EMBL/GenBank/DDBJ databases">
        <title>Complete sequence of plasmid3 pACRY03 of Acidiphilium cryptum JF-5.</title>
        <authorList>
            <consortium name="US DOE Joint Genome Institute"/>
            <person name="Copeland A."/>
            <person name="Lucas S."/>
            <person name="Lapidus A."/>
            <person name="Barry K."/>
            <person name="Detter J.C."/>
            <person name="Glavina del Rio T."/>
            <person name="Hammon N."/>
            <person name="Israni S."/>
            <person name="Dalin E."/>
            <person name="Tice H."/>
            <person name="Pitluck S."/>
            <person name="Sims D."/>
            <person name="Brettin T."/>
            <person name="Bruce D."/>
            <person name="Han C."/>
            <person name="Schmutz J."/>
            <person name="Larimer F."/>
            <person name="Land M."/>
            <person name="Hauser L."/>
            <person name="Kyrpides N."/>
            <person name="Kim E."/>
            <person name="Magnuson T."/>
            <person name="Richardson P."/>
        </authorList>
    </citation>
    <scope>NUCLEOTIDE SEQUENCE [LARGE SCALE GENOMIC DNA]</scope>
    <source>
        <strain evidence="2">JF-5</strain>
        <plasmid evidence="2">Plasmid pACRY03</plasmid>
    </source>
</reference>
<evidence type="ECO:0008006" key="3">
    <source>
        <dbReference type="Google" id="ProtNLM"/>
    </source>
</evidence>
<dbReference type="AlphaFoldDB" id="A5FU66"/>
<dbReference type="HOGENOM" id="CLU_1270024_0_0_5"/>
<evidence type="ECO:0000313" key="2">
    <source>
        <dbReference type="Proteomes" id="UP000000245"/>
    </source>
</evidence>
<geneLocation type="plasmid" evidence="1 2">
    <name>pACRY03</name>
</geneLocation>
<dbReference type="KEGG" id="acr:Acry_3548"/>
<dbReference type="Proteomes" id="UP000000245">
    <property type="component" value="Plasmid pACRY03"/>
</dbReference>
<organism evidence="1 2">
    <name type="scientific">Acidiphilium cryptum (strain JF-5)</name>
    <dbReference type="NCBI Taxonomy" id="349163"/>
    <lineage>
        <taxon>Bacteria</taxon>
        <taxon>Pseudomonadati</taxon>
        <taxon>Pseudomonadota</taxon>
        <taxon>Alphaproteobacteria</taxon>
        <taxon>Acetobacterales</taxon>
        <taxon>Acidocellaceae</taxon>
        <taxon>Acidiphilium</taxon>
    </lineage>
</organism>
<name>A5FU66_ACICJ</name>